<proteinExistence type="inferred from homology"/>
<dbReference type="OMA" id="AFQIWVI"/>
<evidence type="ECO:0000313" key="5">
    <source>
        <dbReference type="EMBL" id="MBF4272647.1"/>
    </source>
</evidence>
<dbReference type="HAMAP" id="MF_00789">
    <property type="entry name" value="UPF0319"/>
    <property type="match status" value="1"/>
</dbReference>
<dbReference type="EMBL" id="CP034673">
    <property type="protein sequence ID" value="AZS26719.1"/>
    <property type="molecule type" value="Genomic_DNA"/>
</dbReference>
<dbReference type="AlphaFoldDB" id="A0A1Q1LVZ7"/>
<reference evidence="4 6" key="1">
    <citation type="submission" date="2018-12" db="EMBL/GenBank/DDBJ databases">
        <title>Characterization and Draft Genome of Vibrio anguillarum J360 Marine Pathogen Isolated from an Outbreak in Lumpfish (Cyclopterus lumpus).</title>
        <authorList>
            <person name="Vasquez J.I."/>
            <person name="Cao T."/>
            <person name="Chakraborty S."/>
            <person name="Gnanagobal H."/>
            <person name="Wescot J."/>
            <person name="Boyce D."/>
            <person name="Santander J."/>
        </authorList>
    </citation>
    <scope>NUCLEOTIDE SEQUENCE [LARGE SCALE GENOMIC DNA]</scope>
    <source>
        <strain evidence="4 6">J360</strain>
    </source>
</reference>
<evidence type="ECO:0000313" key="6">
    <source>
        <dbReference type="Proteomes" id="UP000256923"/>
    </source>
</evidence>
<evidence type="ECO:0000256" key="2">
    <source>
        <dbReference type="ARBA" id="ARBA00022729"/>
    </source>
</evidence>
<keyword evidence="2" id="KW-0732">Signal</keyword>
<dbReference type="PANTHER" id="PTHR38108:SF1">
    <property type="entry name" value="UPF0319 PROTEIN YCCT"/>
    <property type="match status" value="1"/>
</dbReference>
<evidence type="ECO:0000256" key="1">
    <source>
        <dbReference type="ARBA" id="ARBA00008490"/>
    </source>
</evidence>
<dbReference type="InterPro" id="IPR018635">
    <property type="entry name" value="UPF0319"/>
</dbReference>
<evidence type="ECO:0000256" key="3">
    <source>
        <dbReference type="HAMAP-Rule" id="MF_00789"/>
    </source>
</evidence>
<name>A0A1Q1LVZ7_VIBAN</name>
<reference evidence="5 7" key="2">
    <citation type="journal article" date="2021" name="PeerJ">
        <title>Analysis of 44 Vibrio anguillarum genomes reveals high genetic diversity.</title>
        <authorList>
            <person name="Hansen M.J."/>
            <person name="Dalsgaard I."/>
        </authorList>
    </citation>
    <scope>NUCLEOTIDE SEQUENCE [LARGE SCALE GENOMIC DNA]</scope>
    <source>
        <strain evidence="5 7">17-16730-2A</strain>
    </source>
</reference>
<organism evidence="5 7">
    <name type="scientific">Vibrio anguillarum</name>
    <name type="common">Listonella anguillarum</name>
    <dbReference type="NCBI Taxonomy" id="55601"/>
    <lineage>
        <taxon>Bacteria</taxon>
        <taxon>Pseudomonadati</taxon>
        <taxon>Pseudomonadota</taxon>
        <taxon>Gammaproteobacteria</taxon>
        <taxon>Vibrionales</taxon>
        <taxon>Vibrionaceae</taxon>
        <taxon>Vibrio</taxon>
    </lineage>
</organism>
<dbReference type="Proteomes" id="UP000722957">
    <property type="component" value="Unassembled WGS sequence"/>
</dbReference>
<dbReference type="NCBIfam" id="NF003383">
    <property type="entry name" value="PRK04517.1"/>
    <property type="match status" value="1"/>
</dbReference>
<evidence type="ECO:0000313" key="7">
    <source>
        <dbReference type="Proteomes" id="UP000722957"/>
    </source>
</evidence>
<comment type="similarity">
    <text evidence="1 3">Belongs to the UPF0319 family.</text>
</comment>
<protein>
    <recommendedName>
        <fullName evidence="3">UPF0319 protein DYL72_17160</fullName>
    </recommendedName>
</protein>
<evidence type="ECO:0000313" key="4">
    <source>
        <dbReference type="EMBL" id="AZS26719.1"/>
    </source>
</evidence>
<dbReference type="PANTHER" id="PTHR38108">
    <property type="entry name" value="UPF0319 PROTEIN YCCT"/>
    <property type="match status" value="1"/>
</dbReference>
<dbReference type="Proteomes" id="UP000256923">
    <property type="component" value="Chromosome 2"/>
</dbReference>
<dbReference type="EMBL" id="RDOM01000028">
    <property type="protein sequence ID" value="MBF4272647.1"/>
    <property type="molecule type" value="Genomic_DNA"/>
</dbReference>
<sequence length="229" mass="25625">MLLQPTIGNLYSIACKDKIMNLIKPALCTLTMIFSASVLANITLEIPDTINLLAVNGQKPETSGSLFSSAKSLELADGEQQIVFKYAPYFTQGNDRVIIESDAVIATFTAKDAKLNFAMPEYRDAHRAEKEIKTMQWSLIDQAGQTLEIKQDRLLKEGYQVGRDYIREANDYNRAGGIAAIGMTDVAMLQNELAQSGNVQNAAEEMLHFWYNKADEKTKARFKEFVNQQ</sequence>
<dbReference type="Pfam" id="PF09829">
    <property type="entry name" value="DUF2057"/>
    <property type="match status" value="1"/>
</dbReference>
<gene>
    <name evidence="4" type="ORF">DYL72_17160</name>
    <name evidence="5" type="ORF">EAY07_11440</name>
</gene>
<accession>A0A1Q1LVZ7</accession>